<feature type="compositionally biased region" description="Polar residues" evidence="1">
    <location>
        <begin position="204"/>
        <end position="215"/>
    </location>
</feature>
<feature type="compositionally biased region" description="Polar residues" evidence="1">
    <location>
        <begin position="834"/>
        <end position="857"/>
    </location>
</feature>
<dbReference type="PANTHER" id="PTHR38166:SF1">
    <property type="entry name" value="C2H2-TYPE DOMAIN-CONTAINING PROTEIN"/>
    <property type="match status" value="1"/>
</dbReference>
<proteinExistence type="predicted"/>
<sequence>MKLPHLLAASLFPAGLLAVTVDPHDGGIRRPGFSCTIVDASTVNCRSGPGTEYKVVTSLKKGFVGTFTCAKTGECVTIGGIDNCGWDRIEVSGNTCYVNGHYTDSKCTAGMLPTCPMPNTHQRDRAHSENAPEPPPSPEPQVQQPASADVAGLVKRFSRFQSRDPEDAEDMSLPDGRRGHRDGTQHSPAATTGSVKPDHGNMDPTLSTDEWQSPSSDEDTLEGDGFDRGKSEMIDRIMRSFCASLDSKIAVIKETKALPTVKKEEETEPRTPILVGTENVTTEAVLSESLPKQSARKKSRRGWIQPLAGRSAATAPGVGMPQMSTISALAPVLAAAPAPAAAVLAPLEPQPSRHRPIPQAPRPPPPPLPLAPKRFRDSLFPWQAAAPPPPPPPPPRLGRRGREFDRQPSVTAALSGNVAQPTSLSQDEEVSGAGAGRSSAGNSNILRSASREQDPLQEGQPDGLASSRRAEDPDARDHEDGFASTDNEAFDLSGADSLFSNTNDPVFQLGSISQAFNQTPSTASDSWAYPPAIANLYGQAPVPVGQTYVPTVEPEVQESIEGLQAPQRMKRAAGPEEPQLDRVQQVRQEADGDGRRKKSKQASSGVAVTGEKGTGKFACPYFKRNPNKYRKWTSCPGPGWDEVHRVKTHLYRRHPLPIQCPRCWEAFKADGQLKTHLQQDPPCSVQTNRTPQEGFTKDQEKRLRSRKKTHADMTDEDKWREIYMVLFPDDDRSAVPSPYYSGSEDGESHNPDCSGGLEDYATFIRREMPTLVRRELETLFQEEFQDVEERIRPRIADIVLNLQPRLLSLYKQSQMPLSEYGPQQHEDTAAGSEPTLTPLLSQSTDSGTGTGPHSTPDTVFGTDNVFLGTEAQLSFYGSGLDQHWDALNPGNQVQTQEPGLDTGLGLNWDFEFDKLLNPALLMPLPGDMQTGYAS</sequence>
<dbReference type="Gene3D" id="2.30.30.40">
    <property type="entry name" value="SH3 Domains"/>
    <property type="match status" value="1"/>
</dbReference>
<keyword evidence="4" id="KW-1185">Reference proteome</keyword>
<feature type="compositionally biased region" description="Basic and acidic residues" evidence="1">
    <location>
        <begin position="175"/>
        <end position="184"/>
    </location>
</feature>
<reference evidence="4" key="1">
    <citation type="journal article" date="2023" name="Mol. Phylogenet. Evol.">
        <title>Genome-scale phylogeny and comparative genomics of the fungal order Sordariales.</title>
        <authorList>
            <person name="Hensen N."/>
            <person name="Bonometti L."/>
            <person name="Westerberg I."/>
            <person name="Brannstrom I.O."/>
            <person name="Guillou S."/>
            <person name="Cros-Aarteil S."/>
            <person name="Calhoun S."/>
            <person name="Haridas S."/>
            <person name="Kuo A."/>
            <person name="Mondo S."/>
            <person name="Pangilinan J."/>
            <person name="Riley R."/>
            <person name="LaButti K."/>
            <person name="Andreopoulos B."/>
            <person name="Lipzen A."/>
            <person name="Chen C."/>
            <person name="Yan M."/>
            <person name="Daum C."/>
            <person name="Ng V."/>
            <person name="Clum A."/>
            <person name="Steindorff A."/>
            <person name="Ohm R.A."/>
            <person name="Martin F."/>
            <person name="Silar P."/>
            <person name="Natvig D.O."/>
            <person name="Lalanne C."/>
            <person name="Gautier V."/>
            <person name="Ament-Velasquez S.L."/>
            <person name="Kruys A."/>
            <person name="Hutchinson M.I."/>
            <person name="Powell A.J."/>
            <person name="Barry K."/>
            <person name="Miller A.N."/>
            <person name="Grigoriev I.V."/>
            <person name="Debuchy R."/>
            <person name="Gladieux P."/>
            <person name="Hiltunen Thoren M."/>
            <person name="Johannesson H."/>
        </authorList>
    </citation>
    <scope>NUCLEOTIDE SEQUENCE [LARGE SCALE GENOMIC DNA]</scope>
    <source>
        <strain evidence="4">CBS 284.82</strain>
    </source>
</reference>
<feature type="chain" id="PRO_5042873115" description="C2H2-type domain-containing protein" evidence="2">
    <location>
        <begin position="19"/>
        <end position="934"/>
    </location>
</feature>
<feature type="region of interest" description="Disordered" evidence="1">
    <location>
        <begin position="678"/>
        <end position="709"/>
    </location>
</feature>
<evidence type="ECO:0000256" key="1">
    <source>
        <dbReference type="SAM" id="MobiDB-lite"/>
    </source>
</evidence>
<evidence type="ECO:0000313" key="4">
    <source>
        <dbReference type="Proteomes" id="UP001303115"/>
    </source>
</evidence>
<accession>A0AAN6PIB8</accession>
<feature type="compositionally biased region" description="Pro residues" evidence="1">
    <location>
        <begin position="358"/>
        <end position="370"/>
    </location>
</feature>
<feature type="region of interest" description="Disordered" evidence="1">
    <location>
        <begin position="349"/>
        <end position="505"/>
    </location>
</feature>
<feature type="compositionally biased region" description="Polar residues" evidence="1">
    <location>
        <begin position="185"/>
        <end position="194"/>
    </location>
</feature>
<gene>
    <name evidence="3" type="ORF">C8A01DRAFT_15538</name>
</gene>
<feature type="region of interest" description="Disordered" evidence="1">
    <location>
        <begin position="562"/>
        <end position="609"/>
    </location>
</feature>
<feature type="compositionally biased region" description="Basic and acidic residues" evidence="1">
    <location>
        <begin position="121"/>
        <end position="130"/>
    </location>
</feature>
<dbReference type="PANTHER" id="PTHR38166">
    <property type="entry name" value="C2H2-TYPE DOMAIN-CONTAINING PROTEIN-RELATED"/>
    <property type="match status" value="1"/>
</dbReference>
<organism evidence="3 4">
    <name type="scientific">Parachaetomium inaequale</name>
    <dbReference type="NCBI Taxonomy" id="2588326"/>
    <lineage>
        <taxon>Eukaryota</taxon>
        <taxon>Fungi</taxon>
        <taxon>Dikarya</taxon>
        <taxon>Ascomycota</taxon>
        <taxon>Pezizomycotina</taxon>
        <taxon>Sordariomycetes</taxon>
        <taxon>Sordariomycetidae</taxon>
        <taxon>Sordariales</taxon>
        <taxon>Chaetomiaceae</taxon>
        <taxon>Parachaetomium</taxon>
    </lineage>
</organism>
<dbReference type="Proteomes" id="UP001303115">
    <property type="component" value="Unassembled WGS sequence"/>
</dbReference>
<feature type="region of interest" description="Disordered" evidence="1">
    <location>
        <begin position="819"/>
        <end position="859"/>
    </location>
</feature>
<evidence type="ECO:0000313" key="3">
    <source>
        <dbReference type="EMBL" id="KAK4040633.1"/>
    </source>
</evidence>
<dbReference type="AlphaFoldDB" id="A0AAN6PIB8"/>
<feature type="compositionally biased region" description="Pro residues" evidence="1">
    <location>
        <begin position="386"/>
        <end position="396"/>
    </location>
</feature>
<comment type="caution">
    <text evidence="3">The sequence shown here is derived from an EMBL/GenBank/DDBJ whole genome shotgun (WGS) entry which is preliminary data.</text>
</comment>
<feature type="compositionally biased region" description="Polar residues" evidence="1">
    <location>
        <begin position="408"/>
        <end position="425"/>
    </location>
</feature>
<feature type="compositionally biased region" description="Basic and acidic residues" evidence="1">
    <location>
        <begin position="468"/>
        <end position="481"/>
    </location>
</feature>
<protein>
    <recommendedName>
        <fullName evidence="5">C2H2-type domain-containing protein</fullName>
    </recommendedName>
</protein>
<feature type="region of interest" description="Disordered" evidence="1">
    <location>
        <begin position="118"/>
        <end position="228"/>
    </location>
</feature>
<keyword evidence="2" id="KW-0732">Signal</keyword>
<feature type="compositionally biased region" description="Polar residues" evidence="1">
    <location>
        <begin position="684"/>
        <end position="693"/>
    </location>
</feature>
<feature type="signal peptide" evidence="2">
    <location>
        <begin position="1"/>
        <end position="18"/>
    </location>
</feature>
<feature type="region of interest" description="Disordered" evidence="1">
    <location>
        <begin position="288"/>
        <end position="317"/>
    </location>
</feature>
<evidence type="ECO:0000256" key="2">
    <source>
        <dbReference type="SAM" id="SignalP"/>
    </source>
</evidence>
<evidence type="ECO:0008006" key="5">
    <source>
        <dbReference type="Google" id="ProtNLM"/>
    </source>
</evidence>
<dbReference type="EMBL" id="MU854373">
    <property type="protein sequence ID" value="KAK4040633.1"/>
    <property type="molecule type" value="Genomic_DNA"/>
</dbReference>
<name>A0AAN6PIB8_9PEZI</name>